<feature type="compositionally biased region" description="Basic residues" evidence="10">
    <location>
        <begin position="542"/>
        <end position="556"/>
    </location>
</feature>
<feature type="compositionally biased region" description="Polar residues" evidence="10">
    <location>
        <begin position="1341"/>
        <end position="1365"/>
    </location>
</feature>
<dbReference type="GO" id="GO:0060070">
    <property type="term" value="P:canonical Wnt signaling pathway"/>
    <property type="evidence" value="ECO:0007669"/>
    <property type="project" value="TreeGrafter"/>
</dbReference>
<feature type="region of interest" description="Disordered" evidence="10">
    <location>
        <begin position="1239"/>
        <end position="1301"/>
    </location>
</feature>
<keyword evidence="7" id="KW-0804">Transcription</keyword>
<evidence type="ECO:0000313" key="13">
    <source>
        <dbReference type="Proteomes" id="UP000243686"/>
    </source>
</evidence>
<keyword evidence="5 9" id="KW-0238">DNA-binding</keyword>
<feature type="compositionally biased region" description="Polar residues" evidence="10">
    <location>
        <begin position="48"/>
        <end position="66"/>
    </location>
</feature>
<feature type="compositionally biased region" description="Polar residues" evidence="10">
    <location>
        <begin position="614"/>
        <end position="626"/>
    </location>
</feature>
<evidence type="ECO:0000256" key="3">
    <source>
        <dbReference type="ARBA" id="ARBA00022687"/>
    </source>
</evidence>
<feature type="compositionally biased region" description="Low complexity" evidence="10">
    <location>
        <begin position="258"/>
        <end position="270"/>
    </location>
</feature>
<feature type="region of interest" description="Disordered" evidence="10">
    <location>
        <begin position="167"/>
        <end position="228"/>
    </location>
</feature>
<keyword evidence="13" id="KW-1185">Reference proteome</keyword>
<dbReference type="InterPro" id="IPR036910">
    <property type="entry name" value="HMG_box_dom_sf"/>
</dbReference>
<feature type="compositionally biased region" description="Polar residues" evidence="10">
    <location>
        <begin position="76"/>
        <end position="87"/>
    </location>
</feature>
<organism evidence="12 13">
    <name type="scientific">Opisthorchis viverrini</name>
    <name type="common">Southeast Asian liver fluke</name>
    <dbReference type="NCBI Taxonomy" id="6198"/>
    <lineage>
        <taxon>Eukaryota</taxon>
        <taxon>Metazoa</taxon>
        <taxon>Spiralia</taxon>
        <taxon>Lophotrochozoa</taxon>
        <taxon>Platyhelminthes</taxon>
        <taxon>Trematoda</taxon>
        <taxon>Digenea</taxon>
        <taxon>Opisthorchiida</taxon>
        <taxon>Opisthorchiata</taxon>
        <taxon>Opisthorchiidae</taxon>
        <taxon>Opisthorchis</taxon>
    </lineage>
</organism>
<feature type="region of interest" description="Disordered" evidence="10">
    <location>
        <begin position="642"/>
        <end position="691"/>
    </location>
</feature>
<feature type="compositionally biased region" description="Low complexity" evidence="10">
    <location>
        <begin position="123"/>
        <end position="142"/>
    </location>
</feature>
<gene>
    <name evidence="12" type="ORF">X801_09065</name>
</gene>
<dbReference type="FunFam" id="1.10.30.10:FF:000001">
    <property type="entry name" value="transcription factor 7 isoform X2"/>
    <property type="match status" value="1"/>
</dbReference>
<dbReference type="InterPro" id="IPR009071">
    <property type="entry name" value="HMG_box_dom"/>
</dbReference>
<feature type="compositionally biased region" description="Polar residues" evidence="10">
    <location>
        <begin position="102"/>
        <end position="119"/>
    </location>
</feature>
<feature type="compositionally biased region" description="Polar residues" evidence="10">
    <location>
        <begin position="167"/>
        <end position="191"/>
    </location>
</feature>
<feature type="region of interest" description="Disordered" evidence="10">
    <location>
        <begin position="1155"/>
        <end position="1181"/>
    </location>
</feature>
<dbReference type="PROSITE" id="PS50118">
    <property type="entry name" value="HMG_BOX_2"/>
    <property type="match status" value="1"/>
</dbReference>
<evidence type="ECO:0000256" key="6">
    <source>
        <dbReference type="ARBA" id="ARBA00023159"/>
    </source>
</evidence>
<evidence type="ECO:0000256" key="5">
    <source>
        <dbReference type="ARBA" id="ARBA00023125"/>
    </source>
</evidence>
<feature type="compositionally biased region" description="Polar residues" evidence="10">
    <location>
        <begin position="1271"/>
        <end position="1280"/>
    </location>
</feature>
<dbReference type="GO" id="GO:0000981">
    <property type="term" value="F:DNA-binding transcription factor activity, RNA polymerase II-specific"/>
    <property type="evidence" value="ECO:0007669"/>
    <property type="project" value="TreeGrafter"/>
</dbReference>
<evidence type="ECO:0000256" key="10">
    <source>
        <dbReference type="SAM" id="MobiDB-lite"/>
    </source>
</evidence>
<dbReference type="SUPFAM" id="SSF47095">
    <property type="entry name" value="HMG-box"/>
    <property type="match status" value="1"/>
</dbReference>
<feature type="compositionally biased region" description="Basic and acidic residues" evidence="10">
    <location>
        <begin position="20"/>
        <end position="34"/>
    </location>
</feature>
<dbReference type="GO" id="GO:1990907">
    <property type="term" value="C:beta-catenin-TCF complex"/>
    <property type="evidence" value="ECO:0007669"/>
    <property type="project" value="TreeGrafter"/>
</dbReference>
<dbReference type="EMBL" id="KV906223">
    <property type="protein sequence ID" value="OON15137.1"/>
    <property type="molecule type" value="Genomic_DNA"/>
</dbReference>
<feature type="DNA-binding region" description="HMG box" evidence="9">
    <location>
        <begin position="458"/>
        <end position="526"/>
    </location>
</feature>
<feature type="compositionally biased region" description="Basic and acidic residues" evidence="10">
    <location>
        <begin position="1257"/>
        <end position="1269"/>
    </location>
</feature>
<sequence length="1378" mass="148200">MPFYDPFGPDRSQLCGSKQQTEKPIPKVVKEERQLSNGTHKFGPGSHPSVSTSPEPSTQTLISDHSPSGPAGIRWGSSTGHTAQTYGRSPDAEISLDPHKLSNITSSGISFNNNQSSKPPVNLPNGPGSSPLPSASPANSSLHTSQSNFYAAAACAAAMAAAVASWSGSGSPKTVNPHTPGSRPRSPSTTCRLPPSPAALSSCRSRTVSGGTTARSPLTTGVAASSSPTSNLASAAVAAAAALSPAAATLYQRRDTSRTSTSSTSNVASPYSPSMFAAAAAAHMHLLSAAAAAASLNSGLPTTSSASSQCTTMTNPARLPTPSSASRETDISDARGAPGDTRINGSSVRGDSLWQQQKQHQQAAAMAAAAVAMMHRPNSGSHEDSLRRSSSPIMSSGVWFRRGGSFVARGRGPRNKLLTKELDQDRLISARSRLDDGTIPETGKRGSHNAYTKGPMHIKKPLNAFMLFMKEMRSRVQEECTLKESAAINQVLGKKWHELSREEQTKYYEMARREKELHQQLYPNWSARDNYAYHARRRKRRRHLLRRHSLHTRVSRYSRVSAPVRPTQDRLSAPDTKPSNSPSSHLQQQQLMDCENASNRSSPRSLIDFARSPSPISNPSASVISSQRCKSRHTFLSHSQIEPIPGVYASPPVGRPSDDLARSQPSCTFRQLSRSLDRHTSSPTDNSYTNLRQDAAKAERNISRADSCSPPRIVGQLDISTKRLHNGTSAGESCKANALDLWRPIPHAQQPGRTPTPFGNPDFGPPTTTRLLHNSDKSPVSSSNSFAKPVDESSFNGSQRRPPPESVCGGYPRSPDMFPPRIAAAAAAAMAASMNFTAPNFNNHHPRSPLSPMVPNSYRHSYFHPSSPKPPQLSSAPFMSNTRSPSSLFGPRPIGSAAINELLASNRISDYSPGRIGPGGIGPSSPTTVAAVAAAAAMAASELTGGSLKKCRARFGLEHQNMWCKPCRRKKKCIRFISDSEAEEFPIGPTHLGSSQLILDHPGMRMAQMTHQSLPNFIDPFSSTGGIRSSGLGAYSSRFPPGLPSPFYPASYQNPNTRASIAMRSKPAFSVPTEFTLPMNNPNNPICRPPAALSYSKIPSRTSHGFHQHAAEPESLSLRSLQRDAHNEIPRPWRSSKDPHAFNWPCAPSSVCAARNAHHPDNSTEPSYSTPAPLRTNRDHVNPFCRDISRRVFRPDESDMATDLSPASAAVKLTKPSVHELLDNSISCDTINSYATVPSRHEQDAAVSHPSNFQPPECKRSRGPDDHTDPLLTSVSSSPFVSLPTAENHVTTDPNGSERCLSPTTALNLKLLENSHPSGIPDTSVNHIDKHLNESEGSGAGSLSDTPTTPTSEPNLLDQNNSTNKEYFVKEIPPSTST</sequence>
<dbReference type="Gene3D" id="1.10.30.10">
    <property type="entry name" value="High mobility group box domain"/>
    <property type="match status" value="1"/>
</dbReference>
<evidence type="ECO:0000313" key="12">
    <source>
        <dbReference type="EMBL" id="OON15137.1"/>
    </source>
</evidence>
<evidence type="ECO:0000256" key="7">
    <source>
        <dbReference type="ARBA" id="ARBA00023163"/>
    </source>
</evidence>
<dbReference type="SMART" id="SM01366">
    <property type="entry name" value="c-clamp"/>
    <property type="match status" value="1"/>
</dbReference>
<comment type="subcellular location">
    <subcellularLocation>
        <location evidence="1">Nucleus</location>
    </subcellularLocation>
</comment>
<accession>A0A1S8WL06</accession>
<feature type="compositionally biased region" description="Polar residues" evidence="10">
    <location>
        <begin position="663"/>
        <end position="674"/>
    </location>
</feature>
<feature type="domain" description="HMG box" evidence="11">
    <location>
        <begin position="458"/>
        <end position="526"/>
    </location>
</feature>
<name>A0A1S8WL06_OPIVI</name>
<feature type="compositionally biased region" description="Low complexity" evidence="10">
    <location>
        <begin position="355"/>
        <end position="370"/>
    </location>
</feature>
<keyword evidence="6" id="KW-0010">Activator</keyword>
<evidence type="ECO:0000256" key="9">
    <source>
        <dbReference type="PROSITE-ProRule" id="PRU00267"/>
    </source>
</evidence>
<dbReference type="GO" id="GO:0000785">
    <property type="term" value="C:chromatin"/>
    <property type="evidence" value="ECO:0007669"/>
    <property type="project" value="TreeGrafter"/>
</dbReference>
<evidence type="ECO:0000256" key="4">
    <source>
        <dbReference type="ARBA" id="ARBA00023015"/>
    </source>
</evidence>
<keyword evidence="3" id="KW-0879">Wnt signaling pathway</keyword>
<feature type="region of interest" description="Disordered" evidence="10">
    <location>
        <begin position="250"/>
        <end position="270"/>
    </location>
</feature>
<feature type="compositionally biased region" description="Polar residues" evidence="10">
    <location>
        <begin position="202"/>
        <end position="228"/>
    </location>
</feature>
<evidence type="ECO:0000256" key="1">
    <source>
        <dbReference type="ARBA" id="ARBA00004123"/>
    </source>
</evidence>
<keyword evidence="8 9" id="KW-0539">Nucleus</keyword>
<protein>
    <submittedName>
        <fullName evidence="12">HMG box</fullName>
    </submittedName>
</protein>
<dbReference type="InterPro" id="IPR024940">
    <property type="entry name" value="TCF/LEF"/>
</dbReference>
<evidence type="ECO:0000256" key="2">
    <source>
        <dbReference type="ARBA" id="ARBA00006569"/>
    </source>
</evidence>
<feature type="region of interest" description="Disordered" evidence="10">
    <location>
        <begin position="298"/>
        <end position="370"/>
    </location>
</feature>
<dbReference type="SMART" id="SM00398">
    <property type="entry name" value="HMG"/>
    <property type="match status" value="1"/>
</dbReference>
<reference evidence="12 13" key="1">
    <citation type="submission" date="2015-03" db="EMBL/GenBank/DDBJ databases">
        <title>Draft genome of the nematode, Opisthorchis viverrini.</title>
        <authorList>
            <person name="Mitreva M."/>
        </authorList>
    </citation>
    <scope>NUCLEOTIDE SEQUENCE [LARGE SCALE GENOMIC DNA]</scope>
    <source>
        <strain evidence="12">Khon Kaen</strain>
    </source>
</reference>
<feature type="compositionally biased region" description="Polar residues" evidence="10">
    <location>
        <begin position="577"/>
        <end position="604"/>
    </location>
</feature>
<feature type="region of interest" description="Disordered" evidence="10">
    <location>
        <begin position="1314"/>
        <end position="1378"/>
    </location>
</feature>
<dbReference type="Pfam" id="PF00505">
    <property type="entry name" value="HMG_box"/>
    <property type="match status" value="1"/>
</dbReference>
<feature type="compositionally biased region" description="Polar residues" evidence="10">
    <location>
        <begin position="1315"/>
        <end position="1326"/>
    </location>
</feature>
<feature type="region of interest" description="Disordered" evidence="10">
    <location>
        <begin position="436"/>
        <end position="455"/>
    </location>
</feature>
<feature type="region of interest" description="Disordered" evidence="10">
    <location>
        <begin position="861"/>
        <end position="891"/>
    </location>
</feature>
<feature type="compositionally biased region" description="Polar residues" evidence="10">
    <location>
        <begin position="872"/>
        <end position="887"/>
    </location>
</feature>
<dbReference type="PANTHER" id="PTHR10373">
    <property type="entry name" value="TRANSCRIPTION FACTOR 7 FAMILY MEMBER"/>
    <property type="match status" value="1"/>
</dbReference>
<comment type="similarity">
    <text evidence="2">Belongs to the TCF/LEF family.</text>
</comment>
<evidence type="ECO:0000259" key="11">
    <source>
        <dbReference type="PROSITE" id="PS50118"/>
    </source>
</evidence>
<feature type="compositionally biased region" description="Polar residues" evidence="10">
    <location>
        <begin position="298"/>
        <end position="326"/>
    </location>
</feature>
<dbReference type="Proteomes" id="UP000243686">
    <property type="component" value="Unassembled WGS sequence"/>
</dbReference>
<feature type="region of interest" description="Disordered" evidence="10">
    <location>
        <begin position="746"/>
        <end position="813"/>
    </location>
</feature>
<dbReference type="GO" id="GO:0000978">
    <property type="term" value="F:RNA polymerase II cis-regulatory region sequence-specific DNA binding"/>
    <property type="evidence" value="ECO:0007669"/>
    <property type="project" value="TreeGrafter"/>
</dbReference>
<feature type="compositionally biased region" description="Polar residues" evidence="10">
    <location>
        <begin position="681"/>
        <end position="691"/>
    </location>
</feature>
<proteinExistence type="inferred from homology"/>
<feature type="region of interest" description="Disordered" evidence="10">
    <location>
        <begin position="1"/>
        <end position="143"/>
    </location>
</feature>
<keyword evidence="4" id="KW-0805">Transcription regulation</keyword>
<dbReference type="CDD" id="cd21996">
    <property type="entry name" value="HMG-box_TCF7-like"/>
    <property type="match status" value="1"/>
</dbReference>
<evidence type="ECO:0000256" key="8">
    <source>
        <dbReference type="ARBA" id="ARBA00023242"/>
    </source>
</evidence>
<feature type="region of interest" description="Disordered" evidence="10">
    <location>
        <begin position="542"/>
        <end position="626"/>
    </location>
</feature>
<dbReference type="PANTHER" id="PTHR10373:SF38">
    <property type="entry name" value="PROTEIN PANGOLIN, ISOFORM J"/>
    <property type="match status" value="1"/>
</dbReference>